<name>A0ABD3SM19_9LAMI</name>
<gene>
    <name evidence="2" type="ORF">ACJIZ3_021465</name>
</gene>
<protein>
    <submittedName>
        <fullName evidence="2">Uncharacterized protein</fullName>
    </submittedName>
</protein>
<dbReference type="EMBL" id="JBJXBP010000006">
    <property type="protein sequence ID" value="KAL3825436.1"/>
    <property type="molecule type" value="Genomic_DNA"/>
</dbReference>
<evidence type="ECO:0000313" key="3">
    <source>
        <dbReference type="Proteomes" id="UP001634393"/>
    </source>
</evidence>
<keyword evidence="3" id="KW-1185">Reference proteome</keyword>
<comment type="caution">
    <text evidence="2">The sequence shown here is derived from an EMBL/GenBank/DDBJ whole genome shotgun (WGS) entry which is preliminary data.</text>
</comment>
<keyword evidence="1" id="KW-0732">Signal</keyword>
<sequence>MTTKTLLAYLFAVLLIQSCILYGVEARNVVKVTCARDQDCPYICPSGKGHCNCSIIDKTHDNCKKSVCICKDV</sequence>
<dbReference type="AlphaFoldDB" id="A0ABD3SM19"/>
<proteinExistence type="predicted"/>
<evidence type="ECO:0000313" key="2">
    <source>
        <dbReference type="EMBL" id="KAL3825436.1"/>
    </source>
</evidence>
<dbReference type="Proteomes" id="UP001634393">
    <property type="component" value="Unassembled WGS sequence"/>
</dbReference>
<dbReference type="PROSITE" id="PS51257">
    <property type="entry name" value="PROKAR_LIPOPROTEIN"/>
    <property type="match status" value="1"/>
</dbReference>
<feature type="chain" id="PRO_5044743559" evidence="1">
    <location>
        <begin position="27"/>
        <end position="73"/>
    </location>
</feature>
<feature type="signal peptide" evidence="1">
    <location>
        <begin position="1"/>
        <end position="26"/>
    </location>
</feature>
<organism evidence="2 3">
    <name type="scientific">Penstemon smallii</name>
    <dbReference type="NCBI Taxonomy" id="265156"/>
    <lineage>
        <taxon>Eukaryota</taxon>
        <taxon>Viridiplantae</taxon>
        <taxon>Streptophyta</taxon>
        <taxon>Embryophyta</taxon>
        <taxon>Tracheophyta</taxon>
        <taxon>Spermatophyta</taxon>
        <taxon>Magnoliopsida</taxon>
        <taxon>eudicotyledons</taxon>
        <taxon>Gunneridae</taxon>
        <taxon>Pentapetalae</taxon>
        <taxon>asterids</taxon>
        <taxon>lamiids</taxon>
        <taxon>Lamiales</taxon>
        <taxon>Plantaginaceae</taxon>
        <taxon>Cheloneae</taxon>
        <taxon>Penstemon</taxon>
    </lineage>
</organism>
<evidence type="ECO:0000256" key="1">
    <source>
        <dbReference type="SAM" id="SignalP"/>
    </source>
</evidence>
<accession>A0ABD3SM19</accession>
<reference evidence="2 3" key="1">
    <citation type="submission" date="2024-12" db="EMBL/GenBank/DDBJ databases">
        <title>The unique morphological basis and parallel evolutionary history of personate flowers in Penstemon.</title>
        <authorList>
            <person name="Depatie T.H."/>
            <person name="Wessinger C.A."/>
        </authorList>
    </citation>
    <scope>NUCLEOTIDE SEQUENCE [LARGE SCALE GENOMIC DNA]</scope>
    <source>
        <strain evidence="2">WTNN_2</strain>
        <tissue evidence="2">Leaf</tissue>
    </source>
</reference>